<evidence type="ECO:0000259" key="11">
    <source>
        <dbReference type="Pfam" id="PF03900"/>
    </source>
</evidence>
<dbReference type="Proteomes" id="UP000753961">
    <property type="component" value="Unassembled WGS sequence"/>
</dbReference>
<evidence type="ECO:0000256" key="5">
    <source>
        <dbReference type="ARBA" id="ARBA00011245"/>
    </source>
</evidence>
<dbReference type="SUPFAM" id="SSF54782">
    <property type="entry name" value="Porphobilinogen deaminase (hydroxymethylbilane synthase), C-terminal domain"/>
    <property type="match status" value="1"/>
</dbReference>
<comment type="cofactor">
    <cofactor evidence="1">
        <name>dipyrromethane</name>
        <dbReference type="ChEBI" id="CHEBI:60342"/>
    </cofactor>
</comment>
<evidence type="ECO:0000256" key="8">
    <source>
        <dbReference type="ARBA" id="ARBA00048169"/>
    </source>
</evidence>
<evidence type="ECO:0000256" key="1">
    <source>
        <dbReference type="ARBA" id="ARBA00001916"/>
    </source>
</evidence>
<evidence type="ECO:0000313" key="13">
    <source>
        <dbReference type="Proteomes" id="UP000753961"/>
    </source>
</evidence>
<sequence length="301" mass="33840">MAMIKIGTRGSKLALWQANYFASLLQDNDMESEIKIIKTKGDVAKNLSFDKIEGKGFFTKEIEDALLNKTIDVAVHSLKDLPTQSPEGLVTAGLSDRANPSDILLINPESFENDQPFKLRKNAVVGTSSQRRKGLIKYYRPDVGIKDIRGNVPTRIKKLREKEFDAIIIARAGVDRIDADLTKLETLTLNPREFVPAPGQGIVAFQTREENIELRKTLGKLTDKKLIETTNVERRILQQMGGGCHMPLGAYCVKDNNGYLHVWACFAEDWKHPLRFVQYSASTDHELAETIVKKLKNDTTI</sequence>
<dbReference type="InterPro" id="IPR000860">
    <property type="entry name" value="HemC"/>
</dbReference>
<dbReference type="FunFam" id="3.40.190.10:FF:000005">
    <property type="entry name" value="Porphobilinogen deaminase"/>
    <property type="match status" value="1"/>
</dbReference>
<comment type="similarity">
    <text evidence="4">Belongs to the HMBS family.</text>
</comment>
<keyword evidence="7" id="KW-0627">Porphyrin biosynthesis</keyword>
<dbReference type="InterPro" id="IPR036803">
    <property type="entry name" value="Porphobilinogen_deaminase_C_sf"/>
</dbReference>
<name>A0A953L8M6_9BACT</name>
<evidence type="ECO:0000256" key="9">
    <source>
        <dbReference type="NCBIfam" id="TIGR00212"/>
    </source>
</evidence>
<keyword evidence="13" id="KW-1185">Reference proteome</keyword>
<comment type="pathway">
    <text evidence="3">Porphyrin-containing compound metabolism; protoporphyrin-IX biosynthesis; coproporphyrinogen-III from 5-aminolevulinate: step 2/4.</text>
</comment>
<dbReference type="Pfam" id="PF01379">
    <property type="entry name" value="Porphobil_deam"/>
    <property type="match status" value="1"/>
</dbReference>
<feature type="domain" description="Porphobilinogen deaminase C-terminal" evidence="11">
    <location>
        <begin position="230"/>
        <end position="295"/>
    </location>
</feature>
<evidence type="ECO:0000256" key="6">
    <source>
        <dbReference type="ARBA" id="ARBA00022679"/>
    </source>
</evidence>
<gene>
    <name evidence="12" type="primary">hemC</name>
    <name evidence="12" type="ORF">KUV50_07000</name>
</gene>
<feature type="domain" description="Porphobilinogen deaminase N-terminal" evidence="10">
    <location>
        <begin position="4"/>
        <end position="214"/>
    </location>
</feature>
<protein>
    <recommendedName>
        <fullName evidence="9">Hydroxymethylbilane synthase</fullName>
        <ecNumber evidence="9">2.5.1.61</ecNumber>
    </recommendedName>
</protein>
<comment type="function">
    <text evidence="2">Tetrapolymerization of the monopyrrole PBG into the hydroxymethylbilane pre-uroporphyrinogen in several discrete steps.</text>
</comment>
<evidence type="ECO:0000256" key="4">
    <source>
        <dbReference type="ARBA" id="ARBA00005638"/>
    </source>
</evidence>
<evidence type="ECO:0000256" key="3">
    <source>
        <dbReference type="ARBA" id="ARBA00004735"/>
    </source>
</evidence>
<comment type="subunit">
    <text evidence="5">Monomer.</text>
</comment>
<dbReference type="SUPFAM" id="SSF53850">
    <property type="entry name" value="Periplasmic binding protein-like II"/>
    <property type="match status" value="1"/>
</dbReference>
<keyword evidence="6 12" id="KW-0808">Transferase</keyword>
<evidence type="ECO:0000256" key="2">
    <source>
        <dbReference type="ARBA" id="ARBA00002869"/>
    </source>
</evidence>
<dbReference type="GO" id="GO:0005737">
    <property type="term" value="C:cytoplasm"/>
    <property type="evidence" value="ECO:0007669"/>
    <property type="project" value="UniProtKB-UniRule"/>
</dbReference>
<dbReference type="EMBL" id="JAHVHU010000006">
    <property type="protein sequence ID" value="MBY5957870.1"/>
    <property type="molecule type" value="Genomic_DNA"/>
</dbReference>
<accession>A0A953L8M6</accession>
<dbReference type="Pfam" id="PF03900">
    <property type="entry name" value="Porphobil_deamC"/>
    <property type="match status" value="1"/>
</dbReference>
<evidence type="ECO:0000313" key="12">
    <source>
        <dbReference type="EMBL" id="MBY5957870.1"/>
    </source>
</evidence>
<dbReference type="Gene3D" id="3.30.160.40">
    <property type="entry name" value="Porphobilinogen deaminase, C-terminal domain"/>
    <property type="match status" value="1"/>
</dbReference>
<evidence type="ECO:0000256" key="7">
    <source>
        <dbReference type="ARBA" id="ARBA00023244"/>
    </source>
</evidence>
<evidence type="ECO:0000259" key="10">
    <source>
        <dbReference type="Pfam" id="PF01379"/>
    </source>
</evidence>
<dbReference type="GO" id="GO:0004418">
    <property type="term" value="F:hydroxymethylbilane synthase activity"/>
    <property type="evidence" value="ECO:0007669"/>
    <property type="project" value="UniProtKB-UniRule"/>
</dbReference>
<dbReference type="PRINTS" id="PR00151">
    <property type="entry name" value="PORPHBDMNASE"/>
</dbReference>
<comment type="catalytic activity">
    <reaction evidence="8">
        <text>4 porphobilinogen + H2O = hydroxymethylbilane + 4 NH4(+)</text>
        <dbReference type="Rhea" id="RHEA:13185"/>
        <dbReference type="ChEBI" id="CHEBI:15377"/>
        <dbReference type="ChEBI" id="CHEBI:28938"/>
        <dbReference type="ChEBI" id="CHEBI:57845"/>
        <dbReference type="ChEBI" id="CHEBI:58126"/>
        <dbReference type="EC" id="2.5.1.61"/>
    </reaction>
</comment>
<comment type="caution">
    <text evidence="12">The sequence shown here is derived from an EMBL/GenBank/DDBJ whole genome shotgun (WGS) entry which is preliminary data.</text>
</comment>
<reference evidence="12" key="1">
    <citation type="submission" date="2021-06" db="EMBL/GenBank/DDBJ databases">
        <title>44 bacteria genomes isolated from Dapeng, Shenzhen.</title>
        <authorList>
            <person name="Zheng W."/>
            <person name="Yu S."/>
            <person name="Huang Y."/>
        </authorList>
    </citation>
    <scope>NUCLEOTIDE SEQUENCE</scope>
    <source>
        <strain evidence="12">DP5N28-2</strain>
    </source>
</reference>
<organism evidence="12 13">
    <name type="scientific">Membranihabitans marinus</name>
    <dbReference type="NCBI Taxonomy" id="1227546"/>
    <lineage>
        <taxon>Bacteria</taxon>
        <taxon>Pseudomonadati</taxon>
        <taxon>Bacteroidota</taxon>
        <taxon>Saprospiria</taxon>
        <taxon>Saprospirales</taxon>
        <taxon>Saprospiraceae</taxon>
        <taxon>Membranihabitans</taxon>
    </lineage>
</organism>
<dbReference type="PIRSF" id="PIRSF001438">
    <property type="entry name" value="4pyrrol_synth_OHMeBilane_synth"/>
    <property type="match status" value="1"/>
</dbReference>
<dbReference type="AlphaFoldDB" id="A0A953L8M6"/>
<dbReference type="PANTHER" id="PTHR11557">
    <property type="entry name" value="PORPHOBILINOGEN DEAMINASE"/>
    <property type="match status" value="1"/>
</dbReference>
<dbReference type="EC" id="2.5.1.61" evidence="9"/>
<dbReference type="PANTHER" id="PTHR11557:SF0">
    <property type="entry name" value="PORPHOBILINOGEN DEAMINASE"/>
    <property type="match status" value="1"/>
</dbReference>
<dbReference type="InterPro" id="IPR022418">
    <property type="entry name" value="Porphobilinogen_deaminase_C"/>
</dbReference>
<dbReference type="InterPro" id="IPR022417">
    <property type="entry name" value="Porphobilin_deaminase_N"/>
</dbReference>
<dbReference type="Gene3D" id="3.40.190.10">
    <property type="entry name" value="Periplasmic binding protein-like II"/>
    <property type="match status" value="2"/>
</dbReference>
<proteinExistence type="inferred from homology"/>
<dbReference type="NCBIfam" id="TIGR00212">
    <property type="entry name" value="hemC"/>
    <property type="match status" value="1"/>
</dbReference>
<dbReference type="GO" id="GO:0006783">
    <property type="term" value="P:heme biosynthetic process"/>
    <property type="evidence" value="ECO:0007669"/>
    <property type="project" value="TreeGrafter"/>
</dbReference>